<proteinExistence type="predicted"/>
<reference evidence="1 2" key="1">
    <citation type="submission" date="2019-03" db="EMBL/GenBank/DDBJ databases">
        <title>Three New Species of Nocardioides, Nocardioides euryhalodurans sp. nov., Nocardioides seonyuensis sp. nov. and Nocardioides eburneoflavus sp. nov., Iolated from Soil.</title>
        <authorList>
            <person name="Roh S.G."/>
            <person name="Lee C."/>
            <person name="Kim M.-K."/>
            <person name="Kim S.B."/>
        </authorList>
    </citation>
    <scope>NUCLEOTIDE SEQUENCE [LARGE SCALE GENOMIC DNA]</scope>
    <source>
        <strain evidence="1 2">MMS17-SY117</strain>
    </source>
</reference>
<accession>A0A4P7GMU1</accession>
<gene>
    <name evidence="1" type="ORF">EXE57_15260</name>
</gene>
<organism evidence="1 2">
    <name type="scientific">Nocardioides euryhalodurans</name>
    <dbReference type="NCBI Taxonomy" id="2518370"/>
    <lineage>
        <taxon>Bacteria</taxon>
        <taxon>Bacillati</taxon>
        <taxon>Actinomycetota</taxon>
        <taxon>Actinomycetes</taxon>
        <taxon>Propionibacteriales</taxon>
        <taxon>Nocardioidaceae</taxon>
        <taxon>Nocardioides</taxon>
    </lineage>
</organism>
<dbReference type="EMBL" id="CP038267">
    <property type="protein sequence ID" value="QBR93476.1"/>
    <property type="molecule type" value="Genomic_DNA"/>
</dbReference>
<dbReference type="InterPro" id="IPR024747">
    <property type="entry name" value="Pyridox_Oxase-rel"/>
</dbReference>
<sequence>MVAEPVELAPWECESLLRSQVVGRVGLTTPDGPSVLPVNYSVVDGTIWMRTAPDSQLGRITAGTVVALEIDEFDHGRHRGWSVLARGPAAALTEPDVVAHLERVWPPRPWAWGDKPTYVGLRWATLTGLKLGAGWDPRHETEVRRTV</sequence>
<keyword evidence="2" id="KW-1185">Reference proteome</keyword>
<dbReference type="InterPro" id="IPR012349">
    <property type="entry name" value="Split_barrel_FMN-bd"/>
</dbReference>
<dbReference type="AlphaFoldDB" id="A0A4P7GMU1"/>
<dbReference type="RefSeq" id="WP_135078948.1">
    <property type="nucleotide sequence ID" value="NZ_CP038267.1"/>
</dbReference>
<dbReference type="Pfam" id="PF12900">
    <property type="entry name" value="Pyridox_ox_2"/>
    <property type="match status" value="1"/>
</dbReference>
<dbReference type="SUPFAM" id="SSF50475">
    <property type="entry name" value="FMN-binding split barrel"/>
    <property type="match status" value="1"/>
</dbReference>
<dbReference type="Gene3D" id="2.30.110.10">
    <property type="entry name" value="Electron Transport, Fmn-binding Protein, Chain A"/>
    <property type="match status" value="1"/>
</dbReference>
<evidence type="ECO:0000313" key="2">
    <source>
        <dbReference type="Proteomes" id="UP000294894"/>
    </source>
</evidence>
<dbReference type="Proteomes" id="UP000294894">
    <property type="component" value="Chromosome"/>
</dbReference>
<name>A0A4P7GMU1_9ACTN</name>
<dbReference type="OrthoDB" id="5193072at2"/>
<protein>
    <submittedName>
        <fullName evidence="1">Pyridoxamine 5'-phosphate oxidase family protein</fullName>
    </submittedName>
</protein>
<dbReference type="KEGG" id="noy:EXE57_15260"/>
<evidence type="ECO:0000313" key="1">
    <source>
        <dbReference type="EMBL" id="QBR93476.1"/>
    </source>
</evidence>